<evidence type="ECO:0000313" key="2">
    <source>
        <dbReference type="EMBL" id="TXG59264.1"/>
    </source>
</evidence>
<dbReference type="CDD" id="cd22160">
    <property type="entry name" value="F-box_AtFBL13-like"/>
    <property type="match status" value="1"/>
</dbReference>
<protein>
    <recommendedName>
        <fullName evidence="1">F-box domain-containing protein</fullName>
    </recommendedName>
</protein>
<reference evidence="3" key="1">
    <citation type="journal article" date="2019" name="Gigascience">
        <title>De novo genome assembly of the endangered Acer yangbiense, a plant species with extremely small populations endemic to Yunnan Province, China.</title>
        <authorList>
            <person name="Yang J."/>
            <person name="Wariss H.M."/>
            <person name="Tao L."/>
            <person name="Zhang R."/>
            <person name="Yun Q."/>
            <person name="Hollingsworth P."/>
            <person name="Dao Z."/>
            <person name="Luo G."/>
            <person name="Guo H."/>
            <person name="Ma Y."/>
            <person name="Sun W."/>
        </authorList>
    </citation>
    <scope>NUCLEOTIDE SEQUENCE [LARGE SCALE GENOMIC DNA]</scope>
    <source>
        <strain evidence="3">cv. Malutang</strain>
    </source>
</reference>
<dbReference type="EMBL" id="VAHF01000006">
    <property type="protein sequence ID" value="TXG59264.1"/>
    <property type="molecule type" value="Genomic_DNA"/>
</dbReference>
<dbReference type="InterPro" id="IPR001810">
    <property type="entry name" value="F-box_dom"/>
</dbReference>
<evidence type="ECO:0000313" key="3">
    <source>
        <dbReference type="Proteomes" id="UP000323000"/>
    </source>
</evidence>
<accession>A0A5C7HQX5</accession>
<dbReference type="InterPro" id="IPR036047">
    <property type="entry name" value="F-box-like_dom_sf"/>
</dbReference>
<dbReference type="SUPFAM" id="SSF52047">
    <property type="entry name" value="RNI-like"/>
    <property type="match status" value="1"/>
</dbReference>
<dbReference type="AlphaFoldDB" id="A0A5C7HQX5"/>
<dbReference type="Gene3D" id="3.80.10.10">
    <property type="entry name" value="Ribonuclease Inhibitor"/>
    <property type="match status" value="1"/>
</dbReference>
<dbReference type="Pfam" id="PF00646">
    <property type="entry name" value="F-box"/>
    <property type="match status" value="1"/>
</dbReference>
<dbReference type="Proteomes" id="UP000323000">
    <property type="component" value="Chromosome 6"/>
</dbReference>
<comment type="caution">
    <text evidence="2">The sequence shown here is derived from an EMBL/GenBank/DDBJ whole genome shotgun (WGS) entry which is preliminary data.</text>
</comment>
<proteinExistence type="predicted"/>
<dbReference type="InterPro" id="IPR055357">
    <property type="entry name" value="LRR_At1g61320_AtMIF1"/>
</dbReference>
<organism evidence="2 3">
    <name type="scientific">Acer yangbiense</name>
    <dbReference type="NCBI Taxonomy" id="1000413"/>
    <lineage>
        <taxon>Eukaryota</taxon>
        <taxon>Viridiplantae</taxon>
        <taxon>Streptophyta</taxon>
        <taxon>Embryophyta</taxon>
        <taxon>Tracheophyta</taxon>
        <taxon>Spermatophyta</taxon>
        <taxon>Magnoliopsida</taxon>
        <taxon>eudicotyledons</taxon>
        <taxon>Gunneridae</taxon>
        <taxon>Pentapetalae</taxon>
        <taxon>rosids</taxon>
        <taxon>malvids</taxon>
        <taxon>Sapindales</taxon>
        <taxon>Sapindaceae</taxon>
        <taxon>Hippocastanoideae</taxon>
        <taxon>Acereae</taxon>
        <taxon>Acer</taxon>
    </lineage>
</organism>
<keyword evidence="3" id="KW-1185">Reference proteome</keyword>
<dbReference type="OrthoDB" id="1534647at2759"/>
<dbReference type="InterPro" id="IPR053781">
    <property type="entry name" value="F-box_AtFBL13-like"/>
</dbReference>
<sequence>MEKTRSDEEVDLISELPEGVLHTILSFLPFKEIVQTSVLSTRWEEVWRTYPVFTIDESVFNNDLYEYLLDNCEGEENNGVDEEIRRKTMRLYQCLERLLRNRLSIEKFKTELSEFLDDPEFESFLHSCVCYAIGSNIKKMKLDFAYEGILYNLPPIVLCSKSIEVLKLRGCNVELPTESNVKLPSLRKLHLFGVDCKDHVISNLFSGFPLIEEMICSGCEGLGTVKLFGLYRLNKIKLIKNWDLKAVYIKNSNVSSLTVSGSTPFKIGVYHCMNLRKISLELASIKDDWLCKTISELPFLESLKLGFCHELKSIKISSSSLKKLKMTR</sequence>
<feature type="domain" description="F-box" evidence="1">
    <location>
        <begin position="10"/>
        <end position="68"/>
    </location>
</feature>
<dbReference type="Pfam" id="PF23622">
    <property type="entry name" value="LRR_At1g61320_AtMIF1"/>
    <property type="match status" value="1"/>
</dbReference>
<name>A0A5C7HQX5_9ROSI</name>
<dbReference type="PANTHER" id="PTHR34145">
    <property type="entry name" value="OS02G0105600 PROTEIN"/>
    <property type="match status" value="1"/>
</dbReference>
<dbReference type="Gene3D" id="1.20.1280.50">
    <property type="match status" value="1"/>
</dbReference>
<evidence type="ECO:0000259" key="1">
    <source>
        <dbReference type="PROSITE" id="PS50181"/>
    </source>
</evidence>
<dbReference type="PANTHER" id="PTHR34145:SF28">
    <property type="entry name" value="F-BOX DOMAIN-CONTAINING PROTEIN"/>
    <property type="match status" value="1"/>
</dbReference>
<dbReference type="InterPro" id="IPR053772">
    <property type="entry name" value="At1g61320/At1g61330-like"/>
</dbReference>
<dbReference type="InterPro" id="IPR032675">
    <property type="entry name" value="LRR_dom_sf"/>
</dbReference>
<dbReference type="SUPFAM" id="SSF81383">
    <property type="entry name" value="F-box domain"/>
    <property type="match status" value="1"/>
</dbReference>
<gene>
    <name evidence="2" type="ORF">EZV62_013837</name>
</gene>
<dbReference type="PROSITE" id="PS50181">
    <property type="entry name" value="FBOX"/>
    <property type="match status" value="1"/>
</dbReference>